<name>A0AA36Y4J6_9FIRM</name>
<dbReference type="GO" id="GO:0043565">
    <property type="term" value="F:sequence-specific DNA binding"/>
    <property type="evidence" value="ECO:0007669"/>
    <property type="project" value="InterPro"/>
</dbReference>
<evidence type="ECO:0000259" key="4">
    <source>
        <dbReference type="PROSITE" id="PS50956"/>
    </source>
</evidence>
<feature type="domain" description="HTH asnC-type" evidence="4">
    <location>
        <begin position="1"/>
        <end position="78"/>
    </location>
</feature>
<dbReference type="GO" id="GO:0005829">
    <property type="term" value="C:cytosol"/>
    <property type="evidence" value="ECO:0007669"/>
    <property type="project" value="TreeGrafter"/>
</dbReference>
<dbReference type="Gene3D" id="1.10.10.10">
    <property type="entry name" value="Winged helix-like DNA-binding domain superfamily/Winged helix DNA-binding domain"/>
    <property type="match status" value="1"/>
</dbReference>
<dbReference type="PANTHER" id="PTHR30154:SF34">
    <property type="entry name" value="TRANSCRIPTIONAL REGULATOR AZLB"/>
    <property type="match status" value="1"/>
</dbReference>
<evidence type="ECO:0000313" key="5">
    <source>
        <dbReference type="EMBL" id="EHO16609.1"/>
    </source>
</evidence>
<dbReference type="Pfam" id="PF01037">
    <property type="entry name" value="AsnC_trans_reg"/>
    <property type="match status" value="1"/>
</dbReference>
<dbReference type="InterPro" id="IPR000485">
    <property type="entry name" value="AsnC-type_HTH_dom"/>
</dbReference>
<evidence type="ECO:0000256" key="2">
    <source>
        <dbReference type="ARBA" id="ARBA00023125"/>
    </source>
</evidence>
<dbReference type="GO" id="GO:0043200">
    <property type="term" value="P:response to amino acid"/>
    <property type="evidence" value="ECO:0007669"/>
    <property type="project" value="TreeGrafter"/>
</dbReference>
<dbReference type="InterPro" id="IPR019888">
    <property type="entry name" value="Tscrpt_reg_AsnC-like"/>
</dbReference>
<dbReference type="Proteomes" id="UP000018466">
    <property type="component" value="Unassembled WGS sequence"/>
</dbReference>
<dbReference type="EMBL" id="AGEL01000007">
    <property type="protein sequence ID" value="EHO16609.1"/>
    <property type="molecule type" value="Genomic_DNA"/>
</dbReference>
<dbReference type="InterPro" id="IPR019887">
    <property type="entry name" value="Tscrpt_reg_AsnC/Lrp_C"/>
</dbReference>
<dbReference type="SUPFAM" id="SSF54909">
    <property type="entry name" value="Dimeric alpha+beta barrel"/>
    <property type="match status" value="1"/>
</dbReference>
<proteinExistence type="predicted"/>
<keyword evidence="2" id="KW-0238">DNA-binding</keyword>
<dbReference type="InterPro" id="IPR036388">
    <property type="entry name" value="WH-like_DNA-bd_sf"/>
</dbReference>
<keyword evidence="6" id="KW-1185">Reference proteome</keyword>
<keyword evidence="3" id="KW-0804">Transcription</keyword>
<organism evidence="5 6">
    <name type="scientific">Stomatobaculum longum</name>
    <dbReference type="NCBI Taxonomy" id="796942"/>
    <lineage>
        <taxon>Bacteria</taxon>
        <taxon>Bacillati</taxon>
        <taxon>Bacillota</taxon>
        <taxon>Clostridia</taxon>
        <taxon>Lachnospirales</taxon>
        <taxon>Lachnospiraceae</taxon>
        <taxon>Stomatobaculum</taxon>
    </lineage>
</organism>
<keyword evidence="1" id="KW-0805">Transcription regulation</keyword>
<dbReference type="GeneID" id="86941063"/>
<evidence type="ECO:0000256" key="3">
    <source>
        <dbReference type="ARBA" id="ARBA00023163"/>
    </source>
</evidence>
<accession>A0AA36Y4J6</accession>
<dbReference type="SUPFAM" id="SSF46785">
    <property type="entry name" value="Winged helix' DNA-binding domain"/>
    <property type="match status" value="1"/>
</dbReference>
<sequence length="160" mass="18404">MREKILAVLEKNARIDIHELAMLLGESEAAVANEIADMEKENVIRGYHTLINWENTSNERVEALIEVNVTPQRGMGYDRIAERIYQYNEVDSVYLMSGAFDFMVLLEGKTMREVALFVSERLAPLESVTGTSTHFVLKKYKDHGTEMEVKKEDERQLFMA</sequence>
<dbReference type="RefSeq" id="WP_009533141.1">
    <property type="nucleotide sequence ID" value="NZ_JH590863.1"/>
</dbReference>
<evidence type="ECO:0000256" key="1">
    <source>
        <dbReference type="ARBA" id="ARBA00023015"/>
    </source>
</evidence>
<dbReference type="PROSITE" id="PS50956">
    <property type="entry name" value="HTH_ASNC_2"/>
    <property type="match status" value="1"/>
</dbReference>
<dbReference type="InterPro" id="IPR036390">
    <property type="entry name" value="WH_DNA-bd_sf"/>
</dbReference>
<reference evidence="5 6" key="1">
    <citation type="submission" date="2011-10" db="EMBL/GenBank/DDBJ databases">
        <title>The Genome Sequence of Lachnospiraceae bacterium ACC2.</title>
        <authorList>
            <consortium name="The Broad Institute Genome Sequencing Platform"/>
            <person name="Earl A."/>
            <person name="Ward D."/>
            <person name="Feldgarden M."/>
            <person name="Gevers D."/>
            <person name="Sizova M."/>
            <person name="Hazen A."/>
            <person name="Epstein S."/>
            <person name="Young S.K."/>
            <person name="Zeng Q."/>
            <person name="Gargeya S."/>
            <person name="Fitzgerald M."/>
            <person name="Haas B."/>
            <person name="Abouelleil A."/>
            <person name="Alvarado L."/>
            <person name="Arachchi H.M."/>
            <person name="Berlin A."/>
            <person name="Brown A."/>
            <person name="Chapman S.B."/>
            <person name="Chen Z."/>
            <person name="Dunbar C."/>
            <person name="Freedman E."/>
            <person name="Gearin G."/>
            <person name="Goldberg J."/>
            <person name="Griggs A."/>
            <person name="Gujja S."/>
            <person name="Heiman D."/>
            <person name="Howarth C."/>
            <person name="Larson L."/>
            <person name="Lui A."/>
            <person name="MacDonald P.J.P."/>
            <person name="Montmayeur A."/>
            <person name="Murphy C."/>
            <person name="Neiman D."/>
            <person name="Pearson M."/>
            <person name="Priest M."/>
            <person name="Roberts A."/>
            <person name="Saif S."/>
            <person name="Shea T."/>
            <person name="Shenoy N."/>
            <person name="Sisk P."/>
            <person name="Stolte C."/>
            <person name="Sykes S."/>
            <person name="Wortman J."/>
            <person name="Nusbaum C."/>
            <person name="Birren B."/>
        </authorList>
    </citation>
    <scope>NUCLEOTIDE SEQUENCE [LARGE SCALE GENOMIC DNA]</scope>
    <source>
        <strain evidence="5 6">ACC2</strain>
    </source>
</reference>
<protein>
    <recommendedName>
        <fullName evidence="4">HTH asnC-type domain-containing protein</fullName>
    </recommendedName>
</protein>
<evidence type="ECO:0000313" key="6">
    <source>
        <dbReference type="Proteomes" id="UP000018466"/>
    </source>
</evidence>
<dbReference type="AlphaFoldDB" id="A0AA36Y4J6"/>
<dbReference type="PANTHER" id="PTHR30154">
    <property type="entry name" value="LEUCINE-RESPONSIVE REGULATORY PROTEIN"/>
    <property type="match status" value="1"/>
</dbReference>
<comment type="caution">
    <text evidence="5">The sequence shown here is derived from an EMBL/GenBank/DDBJ whole genome shotgun (WGS) entry which is preliminary data.</text>
</comment>
<dbReference type="Gene3D" id="3.30.70.920">
    <property type="match status" value="1"/>
</dbReference>
<dbReference type="InterPro" id="IPR011008">
    <property type="entry name" value="Dimeric_a/b-barrel"/>
</dbReference>
<gene>
    <name evidence="5" type="ORF">HMPREF9623_01308</name>
</gene>
<dbReference type="SMART" id="SM00344">
    <property type="entry name" value="HTH_ASNC"/>
    <property type="match status" value="1"/>
</dbReference>